<evidence type="ECO:0000256" key="1">
    <source>
        <dbReference type="SAM" id="MobiDB-lite"/>
    </source>
</evidence>
<feature type="region of interest" description="Disordered" evidence="1">
    <location>
        <begin position="574"/>
        <end position="599"/>
    </location>
</feature>
<dbReference type="SUPFAM" id="SSF48452">
    <property type="entry name" value="TPR-like"/>
    <property type="match status" value="2"/>
</dbReference>
<dbReference type="InterPro" id="IPR011990">
    <property type="entry name" value="TPR-like_helical_dom_sf"/>
</dbReference>
<dbReference type="PANTHER" id="PTHR15254">
    <property type="entry name" value="FANCONI ANEMIA GROUP G PROTEIN FAMILY MEMBER"/>
    <property type="match status" value="1"/>
</dbReference>
<gene>
    <name evidence="2" type="ORF">MGAL_10B023893</name>
</gene>
<protein>
    <submittedName>
        <fullName evidence="2">Uncharacterized protein</fullName>
    </submittedName>
</protein>
<dbReference type="AlphaFoldDB" id="A0A8B6F6R1"/>
<name>A0A8B6F6R1_MYTGA</name>
<dbReference type="InterPro" id="IPR039684">
    <property type="entry name" value="FANCG"/>
</dbReference>
<evidence type="ECO:0000313" key="3">
    <source>
        <dbReference type="Proteomes" id="UP000596742"/>
    </source>
</evidence>
<evidence type="ECO:0000313" key="2">
    <source>
        <dbReference type="EMBL" id="VDI45564.1"/>
    </source>
</evidence>
<dbReference type="GO" id="GO:0036297">
    <property type="term" value="P:interstrand cross-link repair"/>
    <property type="evidence" value="ECO:0007669"/>
    <property type="project" value="InterPro"/>
</dbReference>
<dbReference type="EMBL" id="UYJE01006378">
    <property type="protein sequence ID" value="VDI45564.1"/>
    <property type="molecule type" value="Genomic_DNA"/>
</dbReference>
<dbReference type="Proteomes" id="UP000596742">
    <property type="component" value="Unassembled WGS sequence"/>
</dbReference>
<dbReference type="PANTHER" id="PTHR15254:SF2">
    <property type="entry name" value="FANCONI ANEMIA GROUP G PROTEIN"/>
    <property type="match status" value="1"/>
</dbReference>
<proteinExistence type="predicted"/>
<dbReference type="GO" id="GO:0043240">
    <property type="term" value="C:Fanconi anaemia nuclear complex"/>
    <property type="evidence" value="ECO:0007669"/>
    <property type="project" value="InterPro"/>
</dbReference>
<dbReference type="OrthoDB" id="6355951at2759"/>
<comment type="caution">
    <text evidence="2">The sequence shown here is derived from an EMBL/GenBank/DDBJ whole genome shotgun (WGS) entry which is preliminary data.</text>
</comment>
<feature type="region of interest" description="Disordered" evidence="1">
    <location>
        <begin position="507"/>
        <end position="529"/>
    </location>
</feature>
<accession>A0A8B6F6R1</accession>
<dbReference type="Gene3D" id="1.25.40.10">
    <property type="entry name" value="Tetratricopeptide repeat domain"/>
    <property type="match status" value="1"/>
</dbReference>
<reference evidence="2" key="1">
    <citation type="submission" date="2018-11" db="EMBL/GenBank/DDBJ databases">
        <authorList>
            <person name="Alioto T."/>
            <person name="Alioto T."/>
        </authorList>
    </citation>
    <scope>NUCLEOTIDE SEQUENCE</scope>
</reference>
<organism evidence="2 3">
    <name type="scientific">Mytilus galloprovincialis</name>
    <name type="common">Mediterranean mussel</name>
    <dbReference type="NCBI Taxonomy" id="29158"/>
    <lineage>
        <taxon>Eukaryota</taxon>
        <taxon>Metazoa</taxon>
        <taxon>Spiralia</taxon>
        <taxon>Lophotrochozoa</taxon>
        <taxon>Mollusca</taxon>
        <taxon>Bivalvia</taxon>
        <taxon>Autobranchia</taxon>
        <taxon>Pteriomorphia</taxon>
        <taxon>Mytilida</taxon>
        <taxon>Mytiloidea</taxon>
        <taxon>Mytilidae</taxon>
        <taxon>Mytilinae</taxon>
        <taxon>Mytilus</taxon>
    </lineage>
</organism>
<sequence length="695" mass="79123">MAMVERFDLLFSLGKFDQCNLLIEKTTTMGDNLKNQWIVSCNMISSQFMSTYVKDNISDVKTKPNQQYIKEQQTIISQIRSAPLNMAQLQLELSALYNLCFIRIQTENVGCLYDHQFLQIIKETLIRVIGQQDWRHCGLHQDTTELLFLALQQAHDDRILSPLVSLCCLWIVVNCRQTKTDSVMQLVDKCVTLHGLKNLELPPLTLLPLSLILTGQHYIDTPSVTDIVYMTAGIVYFRKEDSKAKEYLNQIESPEFKGYTAYLKACQDYYSENYVEVLTTLAIDHTDMTSRLKALHCHLFGLALSKLEKHQCAIQKFREALEHDFSFLLPLYHISLEYRSLGMTLAELESLNLLSTALQNGDTKPTDYSQDMFTQITHETNGEVTLCQVLYTLACRCSQLNMYEDASQRYLDLLVYLNDTSAIQISGNSLVRVPRIQSIYFEAIKCLHDAKNYNDCVAVCDQVLSCLPSGSQNSSFSFLNQSEIDQMSCDTSLTGIFDINDIEPDQLEGASSQEGSKRKRQHSAESKRKDTECDSDAMVLLYKADCFVLLDKIETALQCLDKYVGKIPFSDDLGKGTRPQQQIKRRRLDSSGEESSQLKDTLPVNDLQKLASSVYCHLGVAVATRGQNKDALHFLRISLRLNQGYLDALYNHAVVLWKDNKRQASVDWCQGRDIETVSDSFHLSGLLRQKQNKLR</sequence>
<keyword evidence="3" id="KW-1185">Reference proteome</keyword>